<keyword evidence="3" id="KW-1185">Reference proteome</keyword>
<reference evidence="2 3" key="1">
    <citation type="submission" date="2013-09" db="EMBL/GenBank/DDBJ databases">
        <title>Whole genome shotgun sequence of Novosphingobium tardaugens NBRC 16725.</title>
        <authorList>
            <person name="Isaki S."/>
            <person name="Hosoyama A."/>
            <person name="Tsuchikane K."/>
            <person name="Katsumata H."/>
            <person name="Ando Y."/>
            <person name="Yamazaki S."/>
            <person name="Fujita N."/>
        </authorList>
    </citation>
    <scope>NUCLEOTIDE SEQUENCE [LARGE SCALE GENOMIC DNA]</scope>
    <source>
        <strain evidence="2 3">NBRC 16725</strain>
    </source>
</reference>
<gene>
    <name evidence="2" type="ORF">NT2_06_02760</name>
</gene>
<evidence type="ECO:0000313" key="3">
    <source>
        <dbReference type="Proteomes" id="UP000016568"/>
    </source>
</evidence>
<evidence type="ECO:0000256" key="1">
    <source>
        <dbReference type="SAM" id="SignalP"/>
    </source>
</evidence>
<sequence length="81" mass="8174">MIIAMKYAAAVALLPAALNPSLIASAQGLTLSLCGSSGGTVIVPDGAPSLPGSDRAACCSKGCHSSQERKRTKLGKFQRTA</sequence>
<accession>U2Y984</accession>
<organism evidence="2 3">
    <name type="scientific">Caenibius tardaugens NBRC 16725</name>
    <dbReference type="NCBI Taxonomy" id="1219035"/>
    <lineage>
        <taxon>Bacteria</taxon>
        <taxon>Pseudomonadati</taxon>
        <taxon>Pseudomonadota</taxon>
        <taxon>Alphaproteobacteria</taxon>
        <taxon>Sphingomonadales</taxon>
        <taxon>Erythrobacteraceae</taxon>
        <taxon>Caenibius</taxon>
    </lineage>
</organism>
<protein>
    <submittedName>
        <fullName evidence="2">Uncharacterized protein</fullName>
    </submittedName>
</protein>
<feature type="chain" id="PRO_5030177666" evidence="1">
    <location>
        <begin position="27"/>
        <end position="81"/>
    </location>
</feature>
<dbReference type="EMBL" id="BASZ01000006">
    <property type="protein sequence ID" value="GAD49836.1"/>
    <property type="molecule type" value="Genomic_DNA"/>
</dbReference>
<proteinExistence type="predicted"/>
<evidence type="ECO:0000313" key="2">
    <source>
        <dbReference type="EMBL" id="GAD49836.1"/>
    </source>
</evidence>
<dbReference type="KEGG" id="ntd:EGO55_18010"/>
<dbReference type="Proteomes" id="UP000016568">
    <property type="component" value="Unassembled WGS sequence"/>
</dbReference>
<name>U2Y984_9SPHN</name>
<dbReference type="AlphaFoldDB" id="U2Y984"/>
<comment type="caution">
    <text evidence="2">The sequence shown here is derived from an EMBL/GenBank/DDBJ whole genome shotgun (WGS) entry which is preliminary data.</text>
</comment>
<feature type="signal peptide" evidence="1">
    <location>
        <begin position="1"/>
        <end position="26"/>
    </location>
</feature>
<keyword evidence="1" id="KW-0732">Signal</keyword>